<name>A0ABP8HDN3_9BURK</name>
<reference evidence="3" key="1">
    <citation type="journal article" date="2019" name="Int. J. Syst. Evol. Microbiol.">
        <title>The Global Catalogue of Microorganisms (GCM) 10K type strain sequencing project: providing services to taxonomists for standard genome sequencing and annotation.</title>
        <authorList>
            <consortium name="The Broad Institute Genomics Platform"/>
            <consortium name="The Broad Institute Genome Sequencing Center for Infectious Disease"/>
            <person name="Wu L."/>
            <person name="Ma J."/>
        </authorList>
    </citation>
    <scope>NUCLEOTIDE SEQUENCE [LARGE SCALE GENOMIC DNA]</scope>
    <source>
        <strain evidence="3">JCM 17666</strain>
    </source>
</reference>
<proteinExistence type="predicted"/>
<keyword evidence="2" id="KW-0223">Dioxygenase</keyword>
<dbReference type="Proteomes" id="UP001501671">
    <property type="component" value="Unassembled WGS sequence"/>
</dbReference>
<dbReference type="PANTHER" id="PTHR20883">
    <property type="entry name" value="PHYTANOYL-COA DIOXYGENASE DOMAIN CONTAINING 1"/>
    <property type="match status" value="1"/>
</dbReference>
<keyword evidence="3" id="KW-1185">Reference proteome</keyword>
<dbReference type="EMBL" id="BAABFO010000017">
    <property type="protein sequence ID" value="GAA4337742.1"/>
    <property type="molecule type" value="Genomic_DNA"/>
</dbReference>
<evidence type="ECO:0000313" key="3">
    <source>
        <dbReference type="Proteomes" id="UP001501671"/>
    </source>
</evidence>
<protein>
    <submittedName>
        <fullName evidence="2">Phytanoyl-CoA dioxygenase family protein</fullName>
    </submittedName>
</protein>
<dbReference type="Pfam" id="PF05721">
    <property type="entry name" value="PhyH"/>
    <property type="match status" value="1"/>
</dbReference>
<comment type="cofactor">
    <cofactor evidence="1">
        <name>Fe(2+)</name>
        <dbReference type="ChEBI" id="CHEBI:29033"/>
    </cofactor>
</comment>
<evidence type="ECO:0000256" key="1">
    <source>
        <dbReference type="ARBA" id="ARBA00001954"/>
    </source>
</evidence>
<sequence length="253" mass="27888">MATLPVDEQVRILRNDGLVVVPGLLGAEPCAALRRIAGEQLAAHAGPVEYEADLGYPGAPASHEAEGGRTIRRLLNAWARDEAFRGWAAGAPIRRWMQTYFGEPAMLSLAHHNCVMTKHPRFGSLTGWHRDFRYWAFERDDMVSVWLALGDETDANGALHLIPGSHCADIAAGRFDERKFLRDDLDENRALIDRAIVPTLRAGDAMFFHCNTLHAAGRNRLDAVKFSLVFTYHAASNHPLPGTRSEAKGSVAL</sequence>
<dbReference type="PANTHER" id="PTHR20883:SF48">
    <property type="entry name" value="ECTOINE DIOXYGENASE"/>
    <property type="match status" value="1"/>
</dbReference>
<dbReference type="Gene3D" id="2.60.120.620">
    <property type="entry name" value="q2cbj1_9rhob like domain"/>
    <property type="match status" value="1"/>
</dbReference>
<dbReference type="InterPro" id="IPR008775">
    <property type="entry name" value="Phytyl_CoA_dOase-like"/>
</dbReference>
<accession>A0ABP8HDN3</accession>
<keyword evidence="2" id="KW-0560">Oxidoreductase</keyword>
<dbReference type="GO" id="GO:0051213">
    <property type="term" value="F:dioxygenase activity"/>
    <property type="evidence" value="ECO:0007669"/>
    <property type="project" value="UniProtKB-KW"/>
</dbReference>
<organism evidence="2 3">
    <name type="scientific">Pigmentiphaga soli</name>
    <dbReference type="NCBI Taxonomy" id="1007095"/>
    <lineage>
        <taxon>Bacteria</taxon>
        <taxon>Pseudomonadati</taxon>
        <taxon>Pseudomonadota</taxon>
        <taxon>Betaproteobacteria</taxon>
        <taxon>Burkholderiales</taxon>
        <taxon>Alcaligenaceae</taxon>
        <taxon>Pigmentiphaga</taxon>
    </lineage>
</organism>
<evidence type="ECO:0000313" key="2">
    <source>
        <dbReference type="EMBL" id="GAA4337742.1"/>
    </source>
</evidence>
<dbReference type="RefSeq" id="WP_345251054.1">
    <property type="nucleotide sequence ID" value="NZ_BAABFO010000017.1"/>
</dbReference>
<dbReference type="SUPFAM" id="SSF51197">
    <property type="entry name" value="Clavaminate synthase-like"/>
    <property type="match status" value="1"/>
</dbReference>
<gene>
    <name evidence="2" type="ORF">GCM10023144_33910</name>
</gene>
<comment type="caution">
    <text evidence="2">The sequence shown here is derived from an EMBL/GenBank/DDBJ whole genome shotgun (WGS) entry which is preliminary data.</text>
</comment>